<dbReference type="Pfam" id="PF01522">
    <property type="entry name" value="Polysacc_deac_1"/>
    <property type="match status" value="1"/>
</dbReference>
<evidence type="ECO:0000259" key="3">
    <source>
        <dbReference type="PROSITE" id="PS51677"/>
    </source>
</evidence>
<dbReference type="Gene3D" id="3.20.20.370">
    <property type="entry name" value="Glycoside hydrolase/deacetylase"/>
    <property type="match status" value="1"/>
</dbReference>
<proteinExistence type="predicted"/>
<comment type="caution">
    <text evidence="4">The sequence shown here is derived from an EMBL/GenBank/DDBJ whole genome shotgun (WGS) entry which is preliminary data.</text>
</comment>
<organism evidence="4 5">
    <name type="scientific">Gilvimarinus algae</name>
    <dbReference type="NCBI Taxonomy" id="3058037"/>
    <lineage>
        <taxon>Bacteria</taxon>
        <taxon>Pseudomonadati</taxon>
        <taxon>Pseudomonadota</taxon>
        <taxon>Gammaproteobacteria</taxon>
        <taxon>Cellvibrionales</taxon>
        <taxon>Cellvibrionaceae</taxon>
        <taxon>Gilvimarinus</taxon>
    </lineage>
</organism>
<dbReference type="PANTHER" id="PTHR34216:SF3">
    <property type="entry name" value="POLY-BETA-1,6-N-ACETYL-D-GLUCOSAMINE N-DEACETYLASE"/>
    <property type="match status" value="1"/>
</dbReference>
<evidence type="ECO:0000313" key="5">
    <source>
        <dbReference type="Proteomes" id="UP001168380"/>
    </source>
</evidence>
<dbReference type="CDD" id="cd10973">
    <property type="entry name" value="CE4_DAC_u4_5s"/>
    <property type="match status" value="1"/>
</dbReference>
<accession>A0ABT8TBS8</accession>
<dbReference type="RefSeq" id="WP_302711178.1">
    <property type="nucleotide sequence ID" value="NZ_JAULRT010000032.1"/>
</dbReference>
<dbReference type="EC" id="3.-.-.-" evidence="4"/>
<name>A0ABT8TBS8_9GAMM</name>
<comment type="subcellular location">
    <subcellularLocation>
        <location evidence="1">Secreted</location>
    </subcellularLocation>
</comment>
<gene>
    <name evidence="4" type="ORF">QWI16_02640</name>
</gene>
<dbReference type="PANTHER" id="PTHR34216">
    <property type="match status" value="1"/>
</dbReference>
<dbReference type="Proteomes" id="UP001168380">
    <property type="component" value="Unassembled WGS sequence"/>
</dbReference>
<dbReference type="SUPFAM" id="SSF88713">
    <property type="entry name" value="Glycoside hydrolase/deacetylase"/>
    <property type="match status" value="1"/>
</dbReference>
<keyword evidence="2" id="KW-0732">Signal</keyword>
<evidence type="ECO:0000256" key="1">
    <source>
        <dbReference type="ARBA" id="ARBA00004613"/>
    </source>
</evidence>
<reference evidence="4" key="1">
    <citation type="submission" date="2023-07" db="EMBL/GenBank/DDBJ databases">
        <title>Gilvimarinus algae sp. nov., isolated from the surface of Kelp.</title>
        <authorList>
            <person name="Sun Y.Y."/>
            <person name="Gong Y."/>
            <person name="Du Z.J."/>
        </authorList>
    </citation>
    <scope>NUCLEOTIDE SEQUENCE</scope>
    <source>
        <strain evidence="4">SDUM040014</strain>
    </source>
</reference>
<sequence>MILQYHHVDEATPASTSTTPARFAEHMAYLQEHEFTVMALPELLDALKDGRSLPEKTVAITFDDGYDSIYREAFPVLKKHGYPFTVFLNTAPMEAKGFLSWAQVQEMIDSGASMANHTVNHPHLVRKREDESEEQWQVRIRSELKDAQREIVKHTGQDYPILAYPYGEFDARVKGLVESLGFIGVGQHSGAVGRNSDWLALPRFPMGGNYAAMDSFATKVNTLPLPLEQVKRLDREGKALSDAVVRAGERPQLILQLASKSLAQALQCYQQGKALPGKVEGASVHVRAEQALTPGRSRFNCTARDEKTGRYYWYSEPWLVSSKEGQWVHEE</sequence>
<dbReference type="InterPro" id="IPR051398">
    <property type="entry name" value="Polysacch_Deacetylase"/>
</dbReference>
<protein>
    <submittedName>
        <fullName evidence="4">Polysaccharide deacetylase family protein</fullName>
        <ecNumber evidence="4">3.-.-.-</ecNumber>
    </submittedName>
</protein>
<evidence type="ECO:0000313" key="4">
    <source>
        <dbReference type="EMBL" id="MDO3381054.1"/>
    </source>
</evidence>
<keyword evidence="4" id="KW-0378">Hydrolase</keyword>
<keyword evidence="5" id="KW-1185">Reference proteome</keyword>
<dbReference type="GO" id="GO:0016787">
    <property type="term" value="F:hydrolase activity"/>
    <property type="evidence" value="ECO:0007669"/>
    <property type="project" value="UniProtKB-KW"/>
</dbReference>
<dbReference type="InterPro" id="IPR002509">
    <property type="entry name" value="NODB_dom"/>
</dbReference>
<dbReference type="EMBL" id="JAULRT010000032">
    <property type="protein sequence ID" value="MDO3381054.1"/>
    <property type="molecule type" value="Genomic_DNA"/>
</dbReference>
<feature type="domain" description="NodB homology" evidence="3">
    <location>
        <begin position="56"/>
        <end position="265"/>
    </location>
</feature>
<evidence type="ECO:0000256" key="2">
    <source>
        <dbReference type="ARBA" id="ARBA00022729"/>
    </source>
</evidence>
<dbReference type="PROSITE" id="PS51677">
    <property type="entry name" value="NODB"/>
    <property type="match status" value="1"/>
</dbReference>
<dbReference type="InterPro" id="IPR011330">
    <property type="entry name" value="Glyco_hydro/deAcase_b/a-brl"/>
</dbReference>